<evidence type="ECO:0000313" key="2">
    <source>
        <dbReference type="Proteomes" id="UP000439903"/>
    </source>
</evidence>
<organism evidence="1 2">
    <name type="scientific">Gigaspora margarita</name>
    <dbReference type="NCBI Taxonomy" id="4874"/>
    <lineage>
        <taxon>Eukaryota</taxon>
        <taxon>Fungi</taxon>
        <taxon>Fungi incertae sedis</taxon>
        <taxon>Mucoromycota</taxon>
        <taxon>Glomeromycotina</taxon>
        <taxon>Glomeromycetes</taxon>
        <taxon>Diversisporales</taxon>
        <taxon>Gigasporaceae</taxon>
        <taxon>Gigaspora</taxon>
    </lineage>
</organism>
<evidence type="ECO:0000313" key="1">
    <source>
        <dbReference type="EMBL" id="KAF0471046.1"/>
    </source>
</evidence>
<protein>
    <submittedName>
        <fullName evidence="1">Molecular chaperone DnaJ</fullName>
    </submittedName>
</protein>
<dbReference type="AlphaFoldDB" id="A0A8H4AB98"/>
<name>A0A8H4AB98_GIGMA</name>
<dbReference type="EMBL" id="WTPW01000897">
    <property type="protein sequence ID" value="KAF0471046.1"/>
    <property type="molecule type" value="Genomic_DNA"/>
</dbReference>
<dbReference type="Proteomes" id="UP000439903">
    <property type="component" value="Unassembled WGS sequence"/>
</dbReference>
<accession>A0A8H4AB98</accession>
<gene>
    <name evidence="1" type="ORF">F8M41_025284</name>
</gene>
<keyword evidence="2" id="KW-1185">Reference proteome</keyword>
<sequence>MLNHNDSLAQLTTREIATVIGPKELDAQLILNIYSKCLETCRAAMTYYSPKYIFWYDTKSIPEELIRFYLKKKGKKTCIGNSRKDEKVPSGNVSNSPESVKETIRKAASDLEIMLSGRTTTEVKKSNPLAELLARMKREDIVGIRLNESGNLVVEYSGTSYVIMDNNLTDEQKEIKEFLQQCFFKKSK</sequence>
<proteinExistence type="predicted"/>
<reference evidence="1 2" key="1">
    <citation type="journal article" date="2019" name="Environ. Microbiol.">
        <title>At the nexus of three kingdoms: the genome of the mycorrhizal fungus Gigaspora margarita provides insights into plant, endobacterial and fungal interactions.</title>
        <authorList>
            <person name="Venice F."/>
            <person name="Ghignone S."/>
            <person name="Salvioli di Fossalunga A."/>
            <person name="Amselem J."/>
            <person name="Novero M."/>
            <person name="Xianan X."/>
            <person name="Sedzielewska Toro K."/>
            <person name="Morin E."/>
            <person name="Lipzen A."/>
            <person name="Grigoriev I.V."/>
            <person name="Henrissat B."/>
            <person name="Martin F.M."/>
            <person name="Bonfante P."/>
        </authorList>
    </citation>
    <scope>NUCLEOTIDE SEQUENCE [LARGE SCALE GENOMIC DNA]</scope>
    <source>
        <strain evidence="1 2">BEG34</strain>
    </source>
</reference>
<comment type="caution">
    <text evidence="1">The sequence shown here is derived from an EMBL/GenBank/DDBJ whole genome shotgun (WGS) entry which is preliminary data.</text>
</comment>